<evidence type="ECO:0000313" key="3">
    <source>
        <dbReference type="EMBL" id="MCF2563206.1"/>
    </source>
</evidence>
<evidence type="ECO:0000313" key="4">
    <source>
        <dbReference type="Proteomes" id="UP001200470"/>
    </source>
</evidence>
<proteinExistence type="predicted"/>
<feature type="signal peptide" evidence="2">
    <location>
        <begin position="1"/>
        <end position="20"/>
    </location>
</feature>
<feature type="chain" id="PRO_5046112573" evidence="2">
    <location>
        <begin position="21"/>
        <end position="160"/>
    </location>
</feature>
<feature type="compositionally biased region" description="Basic residues" evidence="1">
    <location>
        <begin position="147"/>
        <end position="160"/>
    </location>
</feature>
<reference evidence="3 4" key="1">
    <citation type="submission" date="2020-12" db="EMBL/GenBank/DDBJ databases">
        <title>Whole genome sequences of gut porcine anaerobes.</title>
        <authorList>
            <person name="Kubasova T."/>
            <person name="Jahodarova E."/>
            <person name="Rychlik I."/>
        </authorList>
    </citation>
    <scope>NUCLEOTIDE SEQUENCE [LARGE SCALE GENOMIC DNA]</scope>
    <source>
        <strain evidence="3 4">An925</strain>
    </source>
</reference>
<name>A0ABS9CDX2_9BACT</name>
<protein>
    <submittedName>
        <fullName evidence="3">Uncharacterized protein</fullName>
    </submittedName>
</protein>
<dbReference type="Proteomes" id="UP001200470">
    <property type="component" value="Unassembled WGS sequence"/>
</dbReference>
<accession>A0ABS9CDX2</accession>
<comment type="caution">
    <text evidence="3">The sequence shown here is derived from an EMBL/GenBank/DDBJ whole genome shotgun (WGS) entry which is preliminary data.</text>
</comment>
<feature type="region of interest" description="Disordered" evidence="1">
    <location>
        <begin position="135"/>
        <end position="160"/>
    </location>
</feature>
<keyword evidence="2" id="KW-0732">Signal</keyword>
<organism evidence="3 4">
    <name type="scientific">Xylanibacter brevis</name>
    <dbReference type="NCBI Taxonomy" id="83231"/>
    <lineage>
        <taxon>Bacteria</taxon>
        <taxon>Pseudomonadati</taxon>
        <taxon>Bacteroidota</taxon>
        <taxon>Bacteroidia</taxon>
        <taxon>Bacteroidales</taxon>
        <taxon>Prevotellaceae</taxon>
        <taxon>Xylanibacter</taxon>
    </lineage>
</organism>
<dbReference type="EMBL" id="JADYTN010000005">
    <property type="protein sequence ID" value="MCF2563206.1"/>
    <property type="molecule type" value="Genomic_DNA"/>
</dbReference>
<gene>
    <name evidence="3" type="ORF">I6E12_03655</name>
</gene>
<evidence type="ECO:0000256" key="2">
    <source>
        <dbReference type="SAM" id="SignalP"/>
    </source>
</evidence>
<dbReference type="RefSeq" id="WP_301637636.1">
    <property type="nucleotide sequence ID" value="NZ_JADYTN010000005.1"/>
</dbReference>
<keyword evidence="4" id="KW-1185">Reference proteome</keyword>
<evidence type="ECO:0000256" key="1">
    <source>
        <dbReference type="SAM" id="MobiDB-lite"/>
    </source>
</evidence>
<sequence length="160" mass="19273">MKRMVFAMATILMFAVAAKAQRLEHAKDEASYITRIMTAELGLTRVQSQELLRINLVYLDGISSYRDIEGRGCKSRDKKIKSLLNKRQWHQYKNTYYFYRPISWRDHAYVHHIYAKYPKNKKHKYCKHQVDRNWRQQGNNSPEAIRQRQKMRRHVMNGAR</sequence>